<dbReference type="PANTHER" id="PTHR37817">
    <property type="entry name" value="N-ACETYLTRANSFERASE EIS"/>
    <property type="match status" value="1"/>
</dbReference>
<evidence type="ECO:0000259" key="4">
    <source>
        <dbReference type="Pfam" id="PF13530"/>
    </source>
</evidence>
<dbReference type="InterPro" id="IPR025559">
    <property type="entry name" value="Eis_dom"/>
</dbReference>
<feature type="binding site" evidence="3">
    <location>
        <begin position="144"/>
        <end position="145"/>
    </location>
    <ligand>
        <name>acetyl-CoA</name>
        <dbReference type="ChEBI" id="CHEBI:57288"/>
    </ligand>
</feature>
<feature type="binding site" evidence="3">
    <location>
        <begin position="116"/>
        <end position="121"/>
    </location>
    <ligand>
        <name>acetyl-CoA</name>
        <dbReference type="ChEBI" id="CHEBI:57288"/>
    </ligand>
</feature>
<feature type="domain" description="Eis-like acetyltransferase" evidence="5">
    <location>
        <begin position="217"/>
        <end position="326"/>
    </location>
</feature>
<dbReference type="EMBL" id="CP151657">
    <property type="protein sequence ID" value="WZP17018.1"/>
    <property type="molecule type" value="Genomic_DNA"/>
</dbReference>
<accession>A0ABZ2ZXW3</accession>
<keyword evidence="7" id="KW-1185">Reference proteome</keyword>
<dbReference type="InterPro" id="IPR051554">
    <property type="entry name" value="Acetyltransferase_Eis"/>
</dbReference>
<protein>
    <submittedName>
        <fullName evidence="6">GNAT family N-acetyltransferase</fullName>
        <ecNumber evidence="6">2.3.1.-</ecNumber>
    </submittedName>
</protein>
<evidence type="ECO:0000313" key="6">
    <source>
        <dbReference type="EMBL" id="WZP17018.1"/>
    </source>
</evidence>
<dbReference type="Gene3D" id="3.30.1050.10">
    <property type="entry name" value="SCP2 sterol-binding domain"/>
    <property type="match status" value="1"/>
</dbReference>
<evidence type="ECO:0000256" key="3">
    <source>
        <dbReference type="HAMAP-Rule" id="MF_01812"/>
    </source>
</evidence>
<sequence>MQTDTGLRMESFAPGYVDADPSAADTRTTNWFEAVRLGFHEHRADPARLAAMVDAYRRDGRVLTSVYDDGAPDFAWDASVPVATYATMVNTLNVGGGQLLPAHLVTCVTVRPTHRRRGILRRMITTDLARAKESGLALAALTASEATIYGRFGFGAATSAASIAVDVRAGLPFRTAATGTAVIADSAKLQELAPEIFRVHQARTLGALGRQHAYALRASGAWSEHSSEPDKALRSIIHYDAAGIPDGYATYKFKGWDTQPETIKVVDLIAATDEAYRELWRCLGSIDLVDRLAFDVAPVSDPLPWMLADRRRHRVTGVEDVLWLRILDTAAALESRHYTGSGAVVLTVVDPLGLAGGVWHLSADGGRGSVTALAGDRAPSDIPSVELDADALGSLYLGGVSARTLAATGGIRGSAEALDTLDVLFTAPTMPYCNTHF</sequence>
<dbReference type="Gene3D" id="3.40.630.30">
    <property type="match status" value="2"/>
</dbReference>
<proteinExistence type="inferred from homology"/>
<feature type="binding site" evidence="3">
    <location>
        <begin position="108"/>
        <end position="110"/>
    </location>
    <ligand>
        <name>acetyl-CoA</name>
        <dbReference type="ChEBI" id="CHEBI:57288"/>
    </ligand>
</feature>
<dbReference type="InterPro" id="IPR041380">
    <property type="entry name" value="Acetyltransf_17"/>
</dbReference>
<dbReference type="RefSeq" id="WP_342024615.1">
    <property type="nucleotide sequence ID" value="NZ_CP151657.1"/>
</dbReference>
<dbReference type="EC" id="2.3.1.-" evidence="6"/>
<organism evidence="6 7">
    <name type="scientific">Arthrobacter citreus</name>
    <dbReference type="NCBI Taxonomy" id="1670"/>
    <lineage>
        <taxon>Bacteria</taxon>
        <taxon>Bacillati</taxon>
        <taxon>Actinomycetota</taxon>
        <taxon>Actinomycetes</taxon>
        <taxon>Micrococcales</taxon>
        <taxon>Micrococcaceae</taxon>
        <taxon>Arthrobacter</taxon>
    </lineage>
</organism>
<dbReference type="Pfam" id="PF13530">
    <property type="entry name" value="SCP2_2"/>
    <property type="match status" value="1"/>
</dbReference>
<dbReference type="SUPFAM" id="SSF55718">
    <property type="entry name" value="SCP-like"/>
    <property type="match status" value="1"/>
</dbReference>
<dbReference type="Pfam" id="PF17668">
    <property type="entry name" value="Acetyltransf_17"/>
    <property type="match status" value="1"/>
</dbReference>
<evidence type="ECO:0000256" key="2">
    <source>
        <dbReference type="ARBA" id="ARBA00023315"/>
    </source>
</evidence>
<dbReference type="InterPro" id="IPR036527">
    <property type="entry name" value="SCP2_sterol-bd_dom_sf"/>
</dbReference>
<dbReference type="InterPro" id="IPR022902">
    <property type="entry name" value="NAcTrfase_Eis"/>
</dbReference>
<feature type="active site" description="Proton acceptor; via carboxylate" evidence="3">
    <location>
        <position position="437"/>
    </location>
</feature>
<dbReference type="PANTHER" id="PTHR37817:SF1">
    <property type="entry name" value="N-ACETYLTRANSFERASE EIS"/>
    <property type="match status" value="1"/>
</dbReference>
<evidence type="ECO:0000313" key="7">
    <source>
        <dbReference type="Proteomes" id="UP001448858"/>
    </source>
</evidence>
<dbReference type="Proteomes" id="UP001448858">
    <property type="component" value="Chromosome"/>
</dbReference>
<evidence type="ECO:0000256" key="1">
    <source>
        <dbReference type="ARBA" id="ARBA00022679"/>
    </source>
</evidence>
<dbReference type="NCBIfam" id="NF002369">
    <property type="entry name" value="PRK01346.1-6"/>
    <property type="match status" value="1"/>
</dbReference>
<name>A0ABZ2ZXW3_9MICC</name>
<dbReference type="GO" id="GO:0016746">
    <property type="term" value="F:acyltransferase activity"/>
    <property type="evidence" value="ECO:0007669"/>
    <property type="project" value="UniProtKB-KW"/>
</dbReference>
<keyword evidence="1 3" id="KW-0808">Transferase</keyword>
<gene>
    <name evidence="6" type="ORF">AAE021_05515</name>
</gene>
<dbReference type="Pfam" id="PF13527">
    <property type="entry name" value="Acetyltransf_9"/>
    <property type="match status" value="1"/>
</dbReference>
<comment type="subunit">
    <text evidence="3">Homohexamer; trimer of dimers.</text>
</comment>
<feature type="domain" description="Enhanced intracellular survival protein" evidence="4">
    <location>
        <begin position="330"/>
        <end position="433"/>
    </location>
</feature>
<dbReference type="InterPro" id="IPR016181">
    <property type="entry name" value="Acyl_CoA_acyltransferase"/>
</dbReference>
<dbReference type="SUPFAM" id="SSF55729">
    <property type="entry name" value="Acyl-CoA N-acyltransferases (Nat)"/>
    <property type="match status" value="1"/>
</dbReference>
<reference evidence="6 7" key="1">
    <citation type="submission" date="2024-04" db="EMBL/GenBank/DDBJ databases">
        <title>Arthrobacter sp. from Plains bison fecal sample.</title>
        <authorList>
            <person name="Ruzzini A."/>
        </authorList>
    </citation>
    <scope>NUCLEOTIDE SEQUENCE [LARGE SCALE GENOMIC DNA]</scope>
    <source>
        <strain evidence="6 7">EINP1</strain>
    </source>
</reference>
<evidence type="ECO:0000259" key="5">
    <source>
        <dbReference type="Pfam" id="PF17668"/>
    </source>
</evidence>
<dbReference type="HAMAP" id="MF_01812">
    <property type="entry name" value="Eis"/>
    <property type="match status" value="1"/>
</dbReference>
<feature type="active site" description="Proton donor" evidence="3">
    <location>
        <position position="149"/>
    </location>
</feature>
<keyword evidence="2 3" id="KW-0012">Acyltransferase</keyword>
<comment type="similarity">
    <text evidence="3">Belongs to the acetyltransferase Eis family.</text>
</comment>